<feature type="transmembrane region" description="Helical" evidence="1">
    <location>
        <begin position="21"/>
        <end position="41"/>
    </location>
</feature>
<evidence type="ECO:0000313" key="2">
    <source>
        <dbReference type="EMBL" id="MXP29871.1"/>
    </source>
</evidence>
<evidence type="ECO:0000313" key="3">
    <source>
        <dbReference type="Proteomes" id="UP000439780"/>
    </source>
</evidence>
<name>A0A845ALV6_9SPHN</name>
<dbReference type="Proteomes" id="UP000439780">
    <property type="component" value="Unassembled WGS sequence"/>
</dbReference>
<accession>A0A845ALV6</accession>
<keyword evidence="3" id="KW-1185">Reference proteome</keyword>
<keyword evidence="1" id="KW-0472">Membrane</keyword>
<protein>
    <submittedName>
        <fullName evidence="2">Uncharacterized protein</fullName>
    </submittedName>
</protein>
<evidence type="ECO:0000256" key="1">
    <source>
        <dbReference type="SAM" id="Phobius"/>
    </source>
</evidence>
<keyword evidence="1" id="KW-0812">Transmembrane</keyword>
<reference evidence="2 3" key="1">
    <citation type="submission" date="2019-12" db="EMBL/GenBank/DDBJ databases">
        <title>Genomic-based taxomic classification of the family Erythrobacteraceae.</title>
        <authorList>
            <person name="Xu L."/>
        </authorList>
    </citation>
    <scope>NUCLEOTIDE SEQUENCE [LARGE SCALE GENOMIC DNA]</scope>
    <source>
        <strain evidence="2 3">KEMB 9005-328</strain>
    </source>
</reference>
<comment type="caution">
    <text evidence="2">The sequence shown here is derived from an EMBL/GenBank/DDBJ whole genome shotgun (WGS) entry which is preliminary data.</text>
</comment>
<keyword evidence="1" id="KW-1133">Transmembrane helix</keyword>
<dbReference type="EMBL" id="WTYA01000012">
    <property type="protein sequence ID" value="MXP29871.1"/>
    <property type="molecule type" value="Genomic_DNA"/>
</dbReference>
<proteinExistence type="predicted"/>
<gene>
    <name evidence="2" type="ORF">GRI58_13735</name>
</gene>
<dbReference type="AlphaFoldDB" id="A0A845ALV6"/>
<organism evidence="2 3">
    <name type="scientific">Qipengyuania algicida</name>
    <dbReference type="NCBI Taxonomy" id="1836209"/>
    <lineage>
        <taxon>Bacteria</taxon>
        <taxon>Pseudomonadati</taxon>
        <taxon>Pseudomonadota</taxon>
        <taxon>Alphaproteobacteria</taxon>
        <taxon>Sphingomonadales</taxon>
        <taxon>Erythrobacteraceae</taxon>
        <taxon>Qipengyuania</taxon>
    </lineage>
</organism>
<sequence length="422" mass="44408">MGDDAITRRRRAMRRRRTGRIVLTLFILLVIGVFVLALLVLETSPAIAPQQAASPRELVAAKTIYPALTGQARKPESTTLTLDSGQLAGLAGIARQESGFDRLTMDIEGAGVVMRASDPLPFGLWLNTSVRLSGSQGAGPGLFCAAGRLEMSGVACGWIWSGLRHIPGAGGAGLPPLDRLAQQISASDGSLRLRLDRSALAGRLPKSQGIPVDFALAKDIYCRLALGQVNRPAATLDALLRRAFLPVAMSWDAKHNRAALVAVAVVATGKPAFVLLPGAEAIVKECPLPTEAVQLRGSANLARHWAFSAGLTAAYGAQAARRLGDFKQFEGTGQATDHEAFAGLAASHSGVDFAARASSPANAHDTAAELSLVTQDELLPSGVMDAPANLRDADFITRDGGIDAARYADASNWIDRTLAELR</sequence>